<feature type="compositionally biased region" description="Basic and acidic residues" evidence="1">
    <location>
        <begin position="139"/>
        <end position="150"/>
    </location>
</feature>
<feature type="compositionally biased region" description="Basic residues" evidence="1">
    <location>
        <begin position="222"/>
        <end position="235"/>
    </location>
</feature>
<dbReference type="Proteomes" id="UP001066276">
    <property type="component" value="Chromosome 3_1"/>
</dbReference>
<accession>A0AAV7U926</accession>
<sequence length="243" mass="26139">MGLRPLPTRRLRSRSWPQAFPGRRTQVPAACRREGGGGGPSHPPSQPPGPKQFQAVGRTPIFFSGPSLCVTASRRSGPVYRRSGQRGTSRPPPNGPHSPVPRPKAGGGEEGFWFSGPWIAGSGLGRDPGSRQGPLSDPGLDHRRLGRQETHGLSLDGSPPRCRAPLEGEGQGSGLHDVPLARKVHPGGFPEGRRARQGPRAHRAARPQRQPRRGQAPEEHRPKPRPGRPRPRAGRRGGGEKEV</sequence>
<organism evidence="2 3">
    <name type="scientific">Pleurodeles waltl</name>
    <name type="common">Iberian ribbed newt</name>
    <dbReference type="NCBI Taxonomy" id="8319"/>
    <lineage>
        <taxon>Eukaryota</taxon>
        <taxon>Metazoa</taxon>
        <taxon>Chordata</taxon>
        <taxon>Craniata</taxon>
        <taxon>Vertebrata</taxon>
        <taxon>Euteleostomi</taxon>
        <taxon>Amphibia</taxon>
        <taxon>Batrachia</taxon>
        <taxon>Caudata</taxon>
        <taxon>Salamandroidea</taxon>
        <taxon>Salamandridae</taxon>
        <taxon>Pleurodelinae</taxon>
        <taxon>Pleurodeles</taxon>
    </lineage>
</organism>
<feature type="region of interest" description="Disordered" evidence="1">
    <location>
        <begin position="1"/>
        <end position="243"/>
    </location>
</feature>
<keyword evidence="3" id="KW-1185">Reference proteome</keyword>
<feature type="compositionally biased region" description="Pro residues" evidence="1">
    <location>
        <begin position="41"/>
        <end position="50"/>
    </location>
</feature>
<comment type="caution">
    <text evidence="2">The sequence shown here is derived from an EMBL/GenBank/DDBJ whole genome shotgun (WGS) entry which is preliminary data.</text>
</comment>
<reference evidence="2" key="1">
    <citation type="journal article" date="2022" name="bioRxiv">
        <title>Sequencing and chromosome-scale assembly of the giantPleurodeles waltlgenome.</title>
        <authorList>
            <person name="Brown T."/>
            <person name="Elewa A."/>
            <person name="Iarovenko S."/>
            <person name="Subramanian E."/>
            <person name="Araus A.J."/>
            <person name="Petzold A."/>
            <person name="Susuki M."/>
            <person name="Suzuki K.-i.T."/>
            <person name="Hayashi T."/>
            <person name="Toyoda A."/>
            <person name="Oliveira C."/>
            <person name="Osipova E."/>
            <person name="Leigh N.D."/>
            <person name="Simon A."/>
            <person name="Yun M.H."/>
        </authorList>
    </citation>
    <scope>NUCLEOTIDE SEQUENCE</scope>
    <source>
        <strain evidence="2">20211129_DDA</strain>
        <tissue evidence="2">Liver</tissue>
    </source>
</reference>
<name>A0AAV7U926_PLEWA</name>
<feature type="compositionally biased region" description="Basic residues" evidence="1">
    <location>
        <begin position="195"/>
        <end position="212"/>
    </location>
</feature>
<protein>
    <submittedName>
        <fullName evidence="2">Uncharacterized protein</fullName>
    </submittedName>
</protein>
<evidence type="ECO:0000313" key="2">
    <source>
        <dbReference type="EMBL" id="KAJ1184539.1"/>
    </source>
</evidence>
<evidence type="ECO:0000313" key="3">
    <source>
        <dbReference type="Proteomes" id="UP001066276"/>
    </source>
</evidence>
<proteinExistence type="predicted"/>
<evidence type="ECO:0000256" key="1">
    <source>
        <dbReference type="SAM" id="MobiDB-lite"/>
    </source>
</evidence>
<gene>
    <name evidence="2" type="ORF">NDU88_001345</name>
</gene>
<feature type="compositionally biased region" description="Pro residues" evidence="1">
    <location>
        <begin position="90"/>
        <end position="102"/>
    </location>
</feature>
<dbReference type="AlphaFoldDB" id="A0AAV7U926"/>
<dbReference type="EMBL" id="JANPWB010000005">
    <property type="protein sequence ID" value="KAJ1184539.1"/>
    <property type="molecule type" value="Genomic_DNA"/>
</dbReference>